<name>F2NHL7_DESAR</name>
<reference evidence="2" key="2">
    <citation type="submission" date="2011-03" db="EMBL/GenBank/DDBJ databases">
        <title>The complete genome of Desulfobacca acetoxidans DSM 11109.</title>
        <authorList>
            <consortium name="US DOE Joint Genome Institute (JGI-PGF)"/>
            <person name="Lucas S."/>
            <person name="Copeland A."/>
            <person name="Lapidus A."/>
            <person name="Bruce D."/>
            <person name="Goodwin L."/>
            <person name="Pitluck S."/>
            <person name="Peters L."/>
            <person name="Kyrpides N."/>
            <person name="Mavromatis K."/>
            <person name="Ivanova N."/>
            <person name="Ovchinnikova G."/>
            <person name="Teshima H."/>
            <person name="Detter J.C."/>
            <person name="Han C."/>
            <person name="Land M."/>
            <person name="Hauser L."/>
            <person name="Markowitz V."/>
            <person name="Cheng J.-F."/>
            <person name="Hugenholtz P."/>
            <person name="Woyke T."/>
            <person name="Wu D."/>
            <person name="Spring S."/>
            <person name="Schueler E."/>
            <person name="Brambilla E."/>
            <person name="Klenk H.-P."/>
            <person name="Eisen J.A."/>
        </authorList>
    </citation>
    <scope>NUCLEOTIDE SEQUENCE [LARGE SCALE GENOMIC DNA]</scope>
    <source>
        <strain evidence="2">ATCC 700848 / DSM 11109 / ASRB2</strain>
    </source>
</reference>
<evidence type="ECO:0000313" key="2">
    <source>
        <dbReference type="Proteomes" id="UP000000483"/>
    </source>
</evidence>
<proteinExistence type="predicted"/>
<dbReference type="KEGG" id="dao:Desac_1347"/>
<dbReference type="EMBL" id="CP002629">
    <property type="protein sequence ID" value="AEB09204.1"/>
    <property type="molecule type" value="Genomic_DNA"/>
</dbReference>
<dbReference type="HOGENOM" id="CLU_3079102_0_0_7"/>
<keyword evidence="2" id="KW-1185">Reference proteome</keyword>
<organism evidence="1 2">
    <name type="scientific">Desulfobacca acetoxidans (strain ATCC 700848 / DSM 11109 / ASRB2)</name>
    <dbReference type="NCBI Taxonomy" id="880072"/>
    <lineage>
        <taxon>Bacteria</taxon>
        <taxon>Pseudomonadati</taxon>
        <taxon>Thermodesulfobacteriota</taxon>
        <taxon>Desulfobaccia</taxon>
        <taxon>Desulfobaccales</taxon>
        <taxon>Desulfobaccaceae</taxon>
        <taxon>Desulfobacca</taxon>
    </lineage>
</organism>
<dbReference type="STRING" id="880072.Desac_1347"/>
<accession>F2NHL7</accession>
<dbReference type="AlphaFoldDB" id="F2NHL7"/>
<gene>
    <name evidence="1" type="ordered locus">Desac_1347</name>
</gene>
<reference evidence="1 2" key="1">
    <citation type="journal article" date="2011" name="Stand. Genomic Sci.">
        <title>Complete genome sequence of the acetate-degrading sulfate reducer Desulfobacca acetoxidans type strain (ASRB2).</title>
        <authorList>
            <person name="Goker M."/>
            <person name="Teshima H."/>
            <person name="Lapidus A."/>
            <person name="Nolan M."/>
            <person name="Lucas S."/>
            <person name="Hammon N."/>
            <person name="Deshpande S."/>
            <person name="Cheng J.F."/>
            <person name="Tapia R."/>
            <person name="Han C."/>
            <person name="Goodwin L."/>
            <person name="Pitluck S."/>
            <person name="Huntemann M."/>
            <person name="Liolios K."/>
            <person name="Ivanova N."/>
            <person name="Pagani I."/>
            <person name="Mavromatis K."/>
            <person name="Ovchinikova G."/>
            <person name="Pati A."/>
            <person name="Chen A."/>
            <person name="Palaniappan K."/>
            <person name="Land M."/>
            <person name="Hauser L."/>
            <person name="Brambilla E.M."/>
            <person name="Rohde M."/>
            <person name="Spring S."/>
            <person name="Detter J.C."/>
            <person name="Woyke T."/>
            <person name="Bristow J."/>
            <person name="Eisen J.A."/>
            <person name="Markowitz V."/>
            <person name="Hugenholtz P."/>
            <person name="Kyrpides N.C."/>
            <person name="Klenk H.P."/>
        </authorList>
    </citation>
    <scope>NUCLEOTIDE SEQUENCE [LARGE SCALE GENOMIC DNA]</scope>
    <source>
        <strain evidence="2">ATCC 700848 / DSM 11109 / ASRB2</strain>
    </source>
</reference>
<dbReference type="Gene3D" id="3.40.50.1010">
    <property type="entry name" value="5'-nuclease"/>
    <property type="match status" value="1"/>
</dbReference>
<protein>
    <submittedName>
        <fullName evidence="1">Uncharacterized protein</fullName>
    </submittedName>
</protein>
<dbReference type="Proteomes" id="UP000000483">
    <property type="component" value="Chromosome"/>
</dbReference>
<sequence length="52" mass="6056">MAKNLLLDSGFWFALYDSRDRYHDEAQILADLLDFHNLVIPMINSLNPLCCE</sequence>
<evidence type="ECO:0000313" key="1">
    <source>
        <dbReference type="EMBL" id="AEB09204.1"/>
    </source>
</evidence>